<dbReference type="EMBL" id="RAWK01000358">
    <property type="protein sequence ID" value="RKH54932.1"/>
    <property type="molecule type" value="Genomic_DNA"/>
</dbReference>
<comment type="caution">
    <text evidence="1">The sequence shown here is derived from an EMBL/GenBank/DDBJ whole genome shotgun (WGS) entry which is preliminary data.</text>
</comment>
<keyword evidence="2" id="KW-1185">Reference proteome</keyword>
<dbReference type="AlphaFoldDB" id="A0A3A8PR46"/>
<dbReference type="OrthoDB" id="9922691at2"/>
<dbReference type="Proteomes" id="UP000267003">
    <property type="component" value="Unassembled WGS sequence"/>
</dbReference>
<organism evidence="1 2">
    <name type="scientific">Corallococcus aberystwythensis</name>
    <dbReference type="NCBI Taxonomy" id="2316722"/>
    <lineage>
        <taxon>Bacteria</taxon>
        <taxon>Pseudomonadati</taxon>
        <taxon>Myxococcota</taxon>
        <taxon>Myxococcia</taxon>
        <taxon>Myxococcales</taxon>
        <taxon>Cystobacterineae</taxon>
        <taxon>Myxococcaceae</taxon>
        <taxon>Corallococcus</taxon>
    </lineage>
</organism>
<evidence type="ECO:0000313" key="1">
    <source>
        <dbReference type="EMBL" id="RKH54932.1"/>
    </source>
</evidence>
<protein>
    <submittedName>
        <fullName evidence="1">Uncharacterized protein</fullName>
    </submittedName>
</protein>
<proteinExistence type="predicted"/>
<accession>A0A3A8PR46</accession>
<reference evidence="2" key="1">
    <citation type="submission" date="2018-09" db="EMBL/GenBank/DDBJ databases">
        <authorList>
            <person name="Livingstone P.G."/>
            <person name="Whitworth D.E."/>
        </authorList>
    </citation>
    <scope>NUCLEOTIDE SEQUENCE [LARGE SCALE GENOMIC DNA]</scope>
    <source>
        <strain evidence="2">AB050A</strain>
    </source>
</reference>
<name>A0A3A8PR46_9BACT</name>
<sequence>MGLVLDIEALVLPEGLVLHPEGFREALSSHLSRLLAERGLEGLKPGPGGTLRLESATLSLPPGLDTERAAAHAAAQLLAQLTGDTP</sequence>
<evidence type="ECO:0000313" key="2">
    <source>
        <dbReference type="Proteomes" id="UP000267003"/>
    </source>
</evidence>
<gene>
    <name evidence="1" type="ORF">D7W81_37370</name>
</gene>
<dbReference type="RefSeq" id="WP_120560149.1">
    <property type="nucleotide sequence ID" value="NZ_RAWK01000358.1"/>
</dbReference>